<keyword evidence="2" id="KW-1185">Reference proteome</keyword>
<evidence type="ECO:0000313" key="2">
    <source>
        <dbReference type="Proteomes" id="UP001059844"/>
    </source>
</evidence>
<reference evidence="1" key="1">
    <citation type="submission" date="2022-07" db="EMBL/GenBank/DDBJ databases">
        <title>Isolation, identification, and degradation of a PFOSA degrading strain from sewage treatment plant.</title>
        <authorList>
            <person name="Zhang L."/>
            <person name="Huo Y."/>
        </authorList>
    </citation>
    <scope>NUCLEOTIDE SEQUENCE</scope>
    <source>
        <strain evidence="1">C1</strain>
    </source>
</reference>
<dbReference type="Proteomes" id="UP001059844">
    <property type="component" value="Chromosome"/>
</dbReference>
<name>A0ABY5IXS4_9FLAO</name>
<organism evidence="1 2">
    <name type="scientific">Flavobacterium cerinum</name>
    <dbReference type="NCBI Taxonomy" id="2502784"/>
    <lineage>
        <taxon>Bacteria</taxon>
        <taxon>Pseudomonadati</taxon>
        <taxon>Bacteroidota</taxon>
        <taxon>Flavobacteriia</taxon>
        <taxon>Flavobacteriales</taxon>
        <taxon>Flavobacteriaceae</taxon>
        <taxon>Flavobacterium</taxon>
    </lineage>
</organism>
<accession>A0ABY5IXS4</accession>
<dbReference type="PROSITE" id="PS51257">
    <property type="entry name" value="PROKAR_LIPOPROTEIN"/>
    <property type="match status" value="1"/>
</dbReference>
<evidence type="ECO:0008006" key="3">
    <source>
        <dbReference type="Google" id="ProtNLM"/>
    </source>
</evidence>
<dbReference type="RefSeq" id="WP_256551949.1">
    <property type="nucleotide sequence ID" value="NZ_CP101751.1"/>
</dbReference>
<evidence type="ECO:0000313" key="1">
    <source>
        <dbReference type="EMBL" id="UUC46281.1"/>
    </source>
</evidence>
<proteinExistence type="predicted"/>
<dbReference type="EMBL" id="CP101751">
    <property type="protein sequence ID" value="UUC46281.1"/>
    <property type="molecule type" value="Genomic_DNA"/>
</dbReference>
<sequence>MKKILVMFVVVSSIIACGGDKSKKAAKEAAIKETVNKYAMEMDAVYEKDDSLVVFYQKDNHYQYDRPISLKIKGSPVMQRLILNLPEGEPVENIKISVSNSKDQQFLTVKNITIKNGDKVVVDGDNGKHTDFFVTDEGFSWDPEKSRYILHHDKKYPPNFVGNDNLLVQLSK</sequence>
<protein>
    <recommendedName>
        <fullName evidence="3">Lipoprotein</fullName>
    </recommendedName>
</protein>
<gene>
    <name evidence="1" type="ORF">NOX80_03535</name>
</gene>